<dbReference type="EMBL" id="JAWDEY010000001">
    <property type="protein sequence ID" value="KAK6591203.1"/>
    <property type="molecule type" value="Genomic_DNA"/>
</dbReference>
<evidence type="ECO:0000256" key="6">
    <source>
        <dbReference type="PROSITE-ProRule" id="PRU10141"/>
    </source>
</evidence>
<evidence type="ECO:0000256" key="3">
    <source>
        <dbReference type="ARBA" id="ARBA00022741"/>
    </source>
</evidence>
<evidence type="ECO:0000256" key="2">
    <source>
        <dbReference type="ARBA" id="ARBA00022679"/>
    </source>
</evidence>
<dbReference type="AlphaFoldDB" id="A0AAV9Y2K2"/>
<dbReference type="SUPFAM" id="SSF56112">
    <property type="entry name" value="Protein kinase-like (PK-like)"/>
    <property type="match status" value="1"/>
</dbReference>
<dbReference type="Proteomes" id="UP001311799">
    <property type="component" value="Unassembled WGS sequence"/>
</dbReference>
<dbReference type="GO" id="GO:0035556">
    <property type="term" value="P:intracellular signal transduction"/>
    <property type="evidence" value="ECO:0007669"/>
    <property type="project" value="TreeGrafter"/>
</dbReference>
<keyword evidence="9" id="KW-1185">Reference proteome</keyword>
<dbReference type="GO" id="GO:0005634">
    <property type="term" value="C:nucleus"/>
    <property type="evidence" value="ECO:0007669"/>
    <property type="project" value="TreeGrafter"/>
</dbReference>
<evidence type="ECO:0000256" key="4">
    <source>
        <dbReference type="ARBA" id="ARBA00022777"/>
    </source>
</evidence>
<dbReference type="Pfam" id="PF00069">
    <property type="entry name" value="Pkinase"/>
    <property type="match status" value="1"/>
</dbReference>
<evidence type="ECO:0000313" key="8">
    <source>
        <dbReference type="EMBL" id="KAK6591203.1"/>
    </source>
</evidence>
<feature type="domain" description="Protein kinase" evidence="7">
    <location>
        <begin position="476"/>
        <end position="760"/>
    </location>
</feature>
<feature type="binding site" evidence="6">
    <location>
        <position position="505"/>
    </location>
    <ligand>
        <name>ATP</name>
        <dbReference type="ChEBI" id="CHEBI:30616"/>
    </ligand>
</feature>
<keyword evidence="2" id="KW-0808">Transferase</keyword>
<dbReference type="SMART" id="SM00220">
    <property type="entry name" value="S_TKc"/>
    <property type="match status" value="1"/>
</dbReference>
<dbReference type="PANTHER" id="PTHR22974:SF23">
    <property type="entry name" value="TOUSLED-LIKE KINASE, ISOFORM G"/>
    <property type="match status" value="1"/>
</dbReference>
<evidence type="ECO:0000313" key="9">
    <source>
        <dbReference type="Proteomes" id="UP001311799"/>
    </source>
</evidence>
<dbReference type="InterPro" id="IPR000719">
    <property type="entry name" value="Prot_kinase_dom"/>
</dbReference>
<dbReference type="PROSITE" id="PS50011">
    <property type="entry name" value="PROTEIN_KINASE_DOM"/>
    <property type="match status" value="1"/>
</dbReference>
<dbReference type="Gene3D" id="1.10.510.10">
    <property type="entry name" value="Transferase(Phosphotransferase) domain 1"/>
    <property type="match status" value="1"/>
</dbReference>
<reference evidence="8 9" key="1">
    <citation type="submission" date="2023-10" db="EMBL/GenBank/DDBJ databases">
        <title>Comparative genomics analysis reveals potential genetic determinants of host preference in Cryptosporidium xiaoi.</title>
        <authorList>
            <person name="Xiao L."/>
            <person name="Li J."/>
        </authorList>
    </citation>
    <scope>NUCLEOTIDE SEQUENCE [LARGE SCALE GENOMIC DNA]</scope>
    <source>
        <strain evidence="8 9">52996</strain>
    </source>
</reference>
<dbReference type="PROSITE" id="PS00108">
    <property type="entry name" value="PROTEIN_KINASE_ST"/>
    <property type="match status" value="1"/>
</dbReference>
<protein>
    <recommendedName>
        <fullName evidence="7">Protein kinase domain-containing protein</fullName>
    </recommendedName>
</protein>
<keyword evidence="1" id="KW-0723">Serine/threonine-protein kinase</keyword>
<keyword evidence="5 6" id="KW-0067">ATP-binding</keyword>
<dbReference type="PROSITE" id="PS00107">
    <property type="entry name" value="PROTEIN_KINASE_ATP"/>
    <property type="match status" value="1"/>
</dbReference>
<dbReference type="InterPro" id="IPR011009">
    <property type="entry name" value="Kinase-like_dom_sf"/>
</dbReference>
<sequence>MINYVTGKNDIDENSPNNKMNALSVHEQVLATKYLSRYRSFYKRLHSPVNGNQNKRGISIYLDEGVTDNELNLLSSKKKSIFMFKEFNILELLKSIRNELMEIKFDIANINDYNNYIKYRDKIDDVTRKYIEIKEHVDKFKNNEYLLTKKLALIKNSFKTTVIQSKKLERELYRNRFFWQEYQIGIAPVINNNILRKRKHAIPEHKEKTIKEYKSININSESNVNDSEIKIADENNAINSNLTQSLNRKFSNSLVEINGIQEIQSNNNSLIINEQNQANNCEGVYYTNKENNIYDNVNTMKSSINSMNNYYYSTQKDTNKSDFDYNTTNMNIDYPHNTVASNNELSTDNNNNNNNISENKIINLEYLDEEIYRDGLIFNNIQNYKNSLLSYSNETPYQILNSIQLLNNVSCLNEKIANAILNKRKDYIEDFTRKLEIAGVNLDIERSLYLKKSRLFKHQQNSKYNSMSTLSALQSYTLLNMIGKGGFAEVWEVLNMNTLNITAAKIHELTPDMTEHERIVCVERVSNEIKLHRDLKHPNIVNMLHCFEVDNDRLVTIMELCDGPDLDTFIKTNGYIPEKLAIIWIRQILEGILYLNNIDKDGNKLSTHRNSIIHYDLKPGNIILHKGCCKIADFGLSKMVDSISENVIIERIGGGTVWYQPPEILLRPGDTIDSPRIINHKVDIWAIGCIFYEILHLRRPFGLKSSSIAEAFSLIPIEAKKDPIFDENISSECISYIKWLLTYDSDKRPNILEAYSHPLIQNITKIN</sequence>
<organism evidence="8 9">
    <name type="scientific">Cryptosporidium xiaoi</name>
    <dbReference type="NCBI Taxonomy" id="659607"/>
    <lineage>
        <taxon>Eukaryota</taxon>
        <taxon>Sar</taxon>
        <taxon>Alveolata</taxon>
        <taxon>Apicomplexa</taxon>
        <taxon>Conoidasida</taxon>
        <taxon>Coccidia</taxon>
        <taxon>Eucoccidiorida</taxon>
        <taxon>Eimeriorina</taxon>
        <taxon>Cryptosporidiidae</taxon>
        <taxon>Cryptosporidium</taxon>
    </lineage>
</organism>
<dbReference type="GO" id="GO:0007059">
    <property type="term" value="P:chromosome segregation"/>
    <property type="evidence" value="ECO:0007669"/>
    <property type="project" value="TreeGrafter"/>
</dbReference>
<dbReference type="GO" id="GO:0004674">
    <property type="term" value="F:protein serine/threonine kinase activity"/>
    <property type="evidence" value="ECO:0007669"/>
    <property type="project" value="UniProtKB-KW"/>
</dbReference>
<keyword evidence="4" id="KW-0418">Kinase</keyword>
<dbReference type="GO" id="GO:0005524">
    <property type="term" value="F:ATP binding"/>
    <property type="evidence" value="ECO:0007669"/>
    <property type="project" value="UniProtKB-UniRule"/>
</dbReference>
<accession>A0AAV9Y2K2</accession>
<evidence type="ECO:0000256" key="1">
    <source>
        <dbReference type="ARBA" id="ARBA00022527"/>
    </source>
</evidence>
<dbReference type="PANTHER" id="PTHR22974">
    <property type="entry name" value="MIXED LINEAGE PROTEIN KINASE"/>
    <property type="match status" value="1"/>
</dbReference>
<keyword evidence="3 6" id="KW-0547">Nucleotide-binding</keyword>
<gene>
    <name evidence="8" type="ORF">RS030_101630</name>
</gene>
<name>A0AAV9Y2K2_9CRYT</name>
<dbReference type="InterPro" id="IPR017441">
    <property type="entry name" value="Protein_kinase_ATP_BS"/>
</dbReference>
<dbReference type="InterPro" id="IPR008271">
    <property type="entry name" value="Ser/Thr_kinase_AS"/>
</dbReference>
<evidence type="ECO:0000259" key="7">
    <source>
        <dbReference type="PROSITE" id="PS50011"/>
    </source>
</evidence>
<evidence type="ECO:0000256" key="5">
    <source>
        <dbReference type="ARBA" id="ARBA00022840"/>
    </source>
</evidence>
<comment type="caution">
    <text evidence="8">The sequence shown here is derived from an EMBL/GenBank/DDBJ whole genome shotgun (WGS) entry which is preliminary data.</text>
</comment>
<proteinExistence type="predicted"/>